<evidence type="ECO:0000256" key="7">
    <source>
        <dbReference type="ARBA" id="ARBA00022833"/>
    </source>
</evidence>
<dbReference type="InterPro" id="IPR019503">
    <property type="entry name" value="Peptidase_M66_dom"/>
</dbReference>
<evidence type="ECO:0000256" key="9">
    <source>
        <dbReference type="SAM" id="SignalP"/>
    </source>
</evidence>
<protein>
    <recommendedName>
        <fullName evidence="10">Peptidase M66 domain-containing protein</fullName>
    </recommendedName>
</protein>
<feature type="chain" id="PRO_5035293047" description="Peptidase M66 domain-containing protein" evidence="9">
    <location>
        <begin position="21"/>
        <end position="613"/>
    </location>
</feature>
<name>A0A8J4PXP6_9MYCE</name>
<evidence type="ECO:0000313" key="12">
    <source>
        <dbReference type="Proteomes" id="UP000695562"/>
    </source>
</evidence>
<keyword evidence="6" id="KW-0378">Hydrolase</keyword>
<feature type="domain" description="Peptidase M66" evidence="10">
    <location>
        <begin position="142"/>
        <end position="392"/>
    </location>
</feature>
<evidence type="ECO:0000256" key="8">
    <source>
        <dbReference type="ARBA" id="ARBA00023049"/>
    </source>
</evidence>
<comment type="cofactor">
    <cofactor evidence="1">
        <name>Zn(2+)</name>
        <dbReference type="ChEBI" id="CHEBI:29105"/>
    </cofactor>
</comment>
<dbReference type="Proteomes" id="UP000695562">
    <property type="component" value="Unassembled WGS sequence"/>
</dbReference>
<gene>
    <name evidence="11" type="ORF">CYY_003436</name>
</gene>
<keyword evidence="3" id="KW-0964">Secreted</keyword>
<dbReference type="GO" id="GO:0004222">
    <property type="term" value="F:metalloendopeptidase activity"/>
    <property type="evidence" value="ECO:0007669"/>
    <property type="project" value="InterPro"/>
</dbReference>
<keyword evidence="5" id="KW-0479">Metal-binding</keyword>
<evidence type="ECO:0000256" key="1">
    <source>
        <dbReference type="ARBA" id="ARBA00001947"/>
    </source>
</evidence>
<reference evidence="11" key="1">
    <citation type="submission" date="2020-01" db="EMBL/GenBank/DDBJ databases">
        <title>Development of genomics and gene disruption for Polysphondylium violaceum indicates a role for the polyketide synthase stlB in stalk morphogenesis.</title>
        <authorList>
            <person name="Narita B."/>
            <person name="Kawabe Y."/>
            <person name="Kin K."/>
            <person name="Saito T."/>
            <person name="Gibbs R."/>
            <person name="Kuspa A."/>
            <person name="Muzny D."/>
            <person name="Queller D."/>
            <person name="Richards S."/>
            <person name="Strassman J."/>
            <person name="Sucgang R."/>
            <person name="Worley K."/>
            <person name="Schaap P."/>
        </authorList>
    </citation>
    <scope>NUCLEOTIDE SEQUENCE</scope>
    <source>
        <strain evidence="11">QSvi11</strain>
    </source>
</reference>
<dbReference type="InterPro" id="IPR051256">
    <property type="entry name" value="Dictomallein"/>
</dbReference>
<evidence type="ECO:0000313" key="11">
    <source>
        <dbReference type="EMBL" id="KAF2075260.1"/>
    </source>
</evidence>
<accession>A0A8J4PXP6</accession>
<dbReference type="PANTHER" id="PTHR39540:SF1">
    <property type="entry name" value="DICTOMALLEIN-1-RELATED"/>
    <property type="match status" value="1"/>
</dbReference>
<keyword evidence="9" id="KW-0732">Signal</keyword>
<dbReference type="AlphaFoldDB" id="A0A8J4PXP6"/>
<keyword evidence="8" id="KW-0482">Metalloprotease</keyword>
<evidence type="ECO:0000259" key="10">
    <source>
        <dbReference type="PROSITE" id="PS51694"/>
    </source>
</evidence>
<feature type="signal peptide" evidence="9">
    <location>
        <begin position="1"/>
        <end position="20"/>
    </location>
</feature>
<organism evidence="11 12">
    <name type="scientific">Polysphondylium violaceum</name>
    <dbReference type="NCBI Taxonomy" id="133409"/>
    <lineage>
        <taxon>Eukaryota</taxon>
        <taxon>Amoebozoa</taxon>
        <taxon>Evosea</taxon>
        <taxon>Eumycetozoa</taxon>
        <taxon>Dictyostelia</taxon>
        <taxon>Dictyosteliales</taxon>
        <taxon>Dictyosteliaceae</taxon>
        <taxon>Polysphondylium</taxon>
    </lineage>
</organism>
<keyword evidence="4" id="KW-0645">Protease</keyword>
<evidence type="ECO:0000256" key="4">
    <source>
        <dbReference type="ARBA" id="ARBA00022670"/>
    </source>
</evidence>
<dbReference type="PANTHER" id="PTHR39540">
    <property type="match status" value="1"/>
</dbReference>
<dbReference type="OrthoDB" id="19788at2759"/>
<proteinExistence type="predicted"/>
<keyword evidence="12" id="KW-1185">Reference proteome</keyword>
<evidence type="ECO:0000256" key="2">
    <source>
        <dbReference type="ARBA" id="ARBA00004613"/>
    </source>
</evidence>
<comment type="subcellular location">
    <subcellularLocation>
        <location evidence="2">Secreted</location>
    </subcellularLocation>
</comment>
<dbReference type="Pfam" id="PF10462">
    <property type="entry name" value="Peptidase_M66"/>
    <property type="match status" value="1"/>
</dbReference>
<evidence type="ECO:0000256" key="3">
    <source>
        <dbReference type="ARBA" id="ARBA00022525"/>
    </source>
</evidence>
<sequence length="613" mass="68870">MKRFLALLIFVLISIFVVESKWKPYLPLRKFQTGQTHLIPSEGKVWDLEKQEIHIIGGRDTLVLFDFETNTLVSPKVEVFQGSKLMGTFDLNDSSKLPKTESNGTTYSKTAYSVVIKGLYIMPNTKFRVLADNYQPTIFKPINVGMDINVNINVLPFYLFGAGEYNSLPFRNVSVPPMGIIDEIKNKFPAKSLNFVNHPAKKVFWQTFILPPWNRTGPAKIARCKNDERYENEITNHLLDILKEVRKANGDTKINSLLYTPLLMVDSNARYCPTGEGVGGQDVGIGEASFSGLLKELGYACGLPIASTAYPKQYPYEKGSLAGSCWGFDLTKYQLLSTNSPNCDDKNGHCLKHSIMDTKRDPKDISEGYNFNMFSDFECGKIQRYFEGIASKQSNGKHSFKGGKIIPESHSKSGYKRWDSILKKFVEFIPILEEKGLYGINSSLPMVSNINVYTMIATISLVGNDTGVSQLYPPIYGKGNLIKHFDPTNSLELKNIMPNIGKYPFYCKETGCDFTIKVTYSDGGVEHYLLQKGVRPKMEPFLDINAKETYNPLSPQSFKILAINLNADRGITRFSVLFTPKAYEGLNNNSKVLLDYMCTGKDSLLSCSPRNLN</sequence>
<evidence type="ECO:0000256" key="6">
    <source>
        <dbReference type="ARBA" id="ARBA00022801"/>
    </source>
</evidence>
<comment type="caution">
    <text evidence="11">The sequence shown here is derived from an EMBL/GenBank/DDBJ whole genome shotgun (WGS) entry which is preliminary data.</text>
</comment>
<dbReference type="EMBL" id="AJWJ01000107">
    <property type="protein sequence ID" value="KAF2075260.1"/>
    <property type="molecule type" value="Genomic_DNA"/>
</dbReference>
<dbReference type="PROSITE" id="PS51694">
    <property type="entry name" value="PEPTIDASE_M66"/>
    <property type="match status" value="1"/>
</dbReference>
<dbReference type="GO" id="GO:0046872">
    <property type="term" value="F:metal ion binding"/>
    <property type="evidence" value="ECO:0007669"/>
    <property type="project" value="UniProtKB-KW"/>
</dbReference>
<keyword evidence="7" id="KW-0862">Zinc</keyword>
<dbReference type="GO" id="GO:0006508">
    <property type="term" value="P:proteolysis"/>
    <property type="evidence" value="ECO:0007669"/>
    <property type="project" value="UniProtKB-KW"/>
</dbReference>
<dbReference type="GO" id="GO:0005576">
    <property type="term" value="C:extracellular region"/>
    <property type="evidence" value="ECO:0007669"/>
    <property type="project" value="UniProtKB-SubCell"/>
</dbReference>
<evidence type="ECO:0000256" key="5">
    <source>
        <dbReference type="ARBA" id="ARBA00022723"/>
    </source>
</evidence>